<reference evidence="11" key="1">
    <citation type="submission" date="2010-07" db="EMBL/GenBank/DDBJ databases">
        <title>The genome sequence of Gaeumannomyces graminis var. tritici strain R3-111a-1.</title>
        <authorList>
            <consortium name="The Broad Institute Genome Sequencing Platform"/>
            <person name="Ma L.-J."/>
            <person name="Dead R."/>
            <person name="Young S."/>
            <person name="Zeng Q."/>
            <person name="Koehrsen M."/>
            <person name="Alvarado L."/>
            <person name="Berlin A."/>
            <person name="Chapman S.B."/>
            <person name="Chen Z."/>
            <person name="Freedman E."/>
            <person name="Gellesch M."/>
            <person name="Goldberg J."/>
            <person name="Griggs A."/>
            <person name="Gujja S."/>
            <person name="Heilman E.R."/>
            <person name="Heiman D."/>
            <person name="Hepburn T."/>
            <person name="Howarth C."/>
            <person name="Jen D."/>
            <person name="Larson L."/>
            <person name="Mehta T."/>
            <person name="Neiman D."/>
            <person name="Pearson M."/>
            <person name="Roberts A."/>
            <person name="Saif S."/>
            <person name="Shea T."/>
            <person name="Shenoy N."/>
            <person name="Sisk P."/>
            <person name="Stolte C."/>
            <person name="Sykes S."/>
            <person name="Walk T."/>
            <person name="White J."/>
            <person name="Yandava C."/>
            <person name="Haas B."/>
            <person name="Nusbaum C."/>
            <person name="Birren B."/>
        </authorList>
    </citation>
    <scope>NUCLEOTIDE SEQUENCE [LARGE SCALE GENOMIC DNA]</scope>
    <source>
        <strain evidence="11">R3-111a-1</strain>
    </source>
</reference>
<dbReference type="InterPro" id="IPR029058">
    <property type="entry name" value="AB_hydrolase_fold"/>
</dbReference>
<evidence type="ECO:0000256" key="6">
    <source>
        <dbReference type="ARBA" id="ARBA00023128"/>
    </source>
</evidence>
<protein>
    <recommendedName>
        <fullName evidence="8">DUF676 domain-containing protein</fullName>
    </recommendedName>
</protein>
<name>J3PEF5_GAET3</name>
<comment type="subcellular location">
    <subcellularLocation>
        <location evidence="2">Endoplasmic reticulum</location>
    </subcellularLocation>
    <subcellularLocation>
        <location evidence="3">Membrane</location>
    </subcellularLocation>
    <subcellularLocation>
        <location evidence="1">Mitochondrion</location>
    </subcellularLocation>
</comment>
<reference evidence="9" key="3">
    <citation type="submission" date="2010-09" db="EMBL/GenBank/DDBJ databases">
        <title>Annotation of Gaeumannomyces graminis var. tritici R3-111a-1.</title>
        <authorList>
            <consortium name="The Broad Institute Genome Sequencing Platform"/>
            <person name="Ma L.-J."/>
            <person name="Dead R."/>
            <person name="Young S.K."/>
            <person name="Zeng Q."/>
            <person name="Gargeya S."/>
            <person name="Fitzgerald M."/>
            <person name="Haas B."/>
            <person name="Abouelleil A."/>
            <person name="Alvarado L."/>
            <person name="Arachchi H.M."/>
            <person name="Berlin A."/>
            <person name="Brown A."/>
            <person name="Chapman S.B."/>
            <person name="Chen Z."/>
            <person name="Dunbar C."/>
            <person name="Freedman E."/>
            <person name="Gearin G."/>
            <person name="Gellesch M."/>
            <person name="Goldberg J."/>
            <person name="Griggs A."/>
            <person name="Gujja S."/>
            <person name="Heiman D."/>
            <person name="Howarth C."/>
            <person name="Larson L."/>
            <person name="Lui A."/>
            <person name="MacDonald P.J.P."/>
            <person name="Mehta T."/>
            <person name="Montmayeur A."/>
            <person name="Murphy C."/>
            <person name="Neiman D."/>
            <person name="Pearson M."/>
            <person name="Priest M."/>
            <person name="Roberts A."/>
            <person name="Saif S."/>
            <person name="Shea T."/>
            <person name="Shenoy N."/>
            <person name="Sisk P."/>
            <person name="Stolte C."/>
            <person name="Sykes S."/>
            <person name="Yandava C."/>
            <person name="Wortman J."/>
            <person name="Nusbaum C."/>
            <person name="Birren B."/>
        </authorList>
    </citation>
    <scope>NUCLEOTIDE SEQUENCE</scope>
    <source>
        <strain evidence="9">R3-111a-1</strain>
    </source>
</reference>
<dbReference type="InterPro" id="IPR052374">
    <property type="entry name" value="SERAC1"/>
</dbReference>
<dbReference type="OrthoDB" id="5086500at2759"/>
<reference evidence="9" key="2">
    <citation type="submission" date="2010-07" db="EMBL/GenBank/DDBJ databases">
        <authorList>
            <consortium name="The Broad Institute Genome Sequencing Platform"/>
            <consortium name="Broad Institute Genome Sequencing Center for Infectious Disease"/>
            <person name="Ma L.-J."/>
            <person name="Dead R."/>
            <person name="Young S."/>
            <person name="Zeng Q."/>
            <person name="Koehrsen M."/>
            <person name="Alvarado L."/>
            <person name="Berlin A."/>
            <person name="Chapman S.B."/>
            <person name="Chen Z."/>
            <person name="Freedman E."/>
            <person name="Gellesch M."/>
            <person name="Goldberg J."/>
            <person name="Griggs A."/>
            <person name="Gujja S."/>
            <person name="Heilman E.R."/>
            <person name="Heiman D."/>
            <person name="Hepburn T."/>
            <person name="Howarth C."/>
            <person name="Jen D."/>
            <person name="Larson L."/>
            <person name="Mehta T."/>
            <person name="Neiman D."/>
            <person name="Pearson M."/>
            <person name="Roberts A."/>
            <person name="Saif S."/>
            <person name="Shea T."/>
            <person name="Shenoy N."/>
            <person name="Sisk P."/>
            <person name="Stolte C."/>
            <person name="Sykes S."/>
            <person name="Walk T."/>
            <person name="White J."/>
            <person name="Yandava C."/>
            <person name="Haas B."/>
            <person name="Nusbaum C."/>
            <person name="Birren B."/>
        </authorList>
    </citation>
    <scope>NUCLEOTIDE SEQUENCE</scope>
    <source>
        <strain evidence="9">R3-111a-1</strain>
    </source>
</reference>
<dbReference type="VEuPathDB" id="FungiDB:GGTG_11886"/>
<dbReference type="EMBL" id="GL385401">
    <property type="protein sequence ID" value="EJT70863.1"/>
    <property type="molecule type" value="Genomic_DNA"/>
</dbReference>
<dbReference type="RefSeq" id="XP_009228041.1">
    <property type="nucleotide sequence ID" value="XM_009229777.1"/>
</dbReference>
<reference evidence="10" key="4">
    <citation type="journal article" date="2015" name="G3 (Bethesda)">
        <title>Genome sequences of three phytopathogenic species of the Magnaporthaceae family of fungi.</title>
        <authorList>
            <person name="Okagaki L.H."/>
            <person name="Nunes C.C."/>
            <person name="Sailsbery J."/>
            <person name="Clay B."/>
            <person name="Brown D."/>
            <person name="John T."/>
            <person name="Oh Y."/>
            <person name="Young N."/>
            <person name="Fitzgerald M."/>
            <person name="Haas B.J."/>
            <person name="Zeng Q."/>
            <person name="Young S."/>
            <person name="Adiconis X."/>
            <person name="Fan L."/>
            <person name="Levin J.Z."/>
            <person name="Mitchell T.K."/>
            <person name="Okubara P.A."/>
            <person name="Farman M.L."/>
            <person name="Kohn L.M."/>
            <person name="Birren B."/>
            <person name="Ma L.-J."/>
            <person name="Dean R.A."/>
        </authorList>
    </citation>
    <scope>NUCLEOTIDE SEQUENCE</scope>
    <source>
        <strain evidence="10">R3-111a-1</strain>
    </source>
</reference>
<proteinExistence type="inferred from homology"/>
<evidence type="ECO:0000259" key="8">
    <source>
        <dbReference type="Pfam" id="PF05057"/>
    </source>
</evidence>
<evidence type="ECO:0000313" key="11">
    <source>
        <dbReference type="Proteomes" id="UP000006039"/>
    </source>
</evidence>
<dbReference type="Proteomes" id="UP000006039">
    <property type="component" value="Unassembled WGS sequence"/>
</dbReference>
<keyword evidence="6" id="KW-0496">Mitochondrion</keyword>
<evidence type="ECO:0000256" key="1">
    <source>
        <dbReference type="ARBA" id="ARBA00004173"/>
    </source>
</evidence>
<dbReference type="GO" id="GO:0005739">
    <property type="term" value="C:mitochondrion"/>
    <property type="evidence" value="ECO:0007669"/>
    <property type="project" value="UniProtKB-SubCell"/>
</dbReference>
<reference evidence="10" key="5">
    <citation type="submission" date="2018-04" db="UniProtKB">
        <authorList>
            <consortium name="EnsemblFungi"/>
        </authorList>
    </citation>
    <scope>IDENTIFICATION</scope>
    <source>
        <strain evidence="10">R3-111a-1</strain>
    </source>
</reference>
<organism evidence="9">
    <name type="scientific">Gaeumannomyces tritici (strain R3-111a-1)</name>
    <name type="common">Wheat and barley take-all root rot fungus</name>
    <name type="synonym">Gaeumannomyces graminis var. tritici</name>
    <dbReference type="NCBI Taxonomy" id="644352"/>
    <lineage>
        <taxon>Eukaryota</taxon>
        <taxon>Fungi</taxon>
        <taxon>Dikarya</taxon>
        <taxon>Ascomycota</taxon>
        <taxon>Pezizomycotina</taxon>
        <taxon>Sordariomycetes</taxon>
        <taxon>Sordariomycetidae</taxon>
        <taxon>Magnaporthales</taxon>
        <taxon>Magnaporthaceae</taxon>
        <taxon>Gaeumannomyces</taxon>
    </lineage>
</organism>
<evidence type="ECO:0000256" key="3">
    <source>
        <dbReference type="ARBA" id="ARBA00004370"/>
    </source>
</evidence>
<dbReference type="GeneID" id="20352344"/>
<dbReference type="PANTHER" id="PTHR48182">
    <property type="entry name" value="PROTEIN SERAC1"/>
    <property type="match status" value="1"/>
</dbReference>
<comment type="similarity">
    <text evidence="4">Belongs to the putative lipase ROG1 family.</text>
</comment>
<evidence type="ECO:0000313" key="10">
    <source>
        <dbReference type="EnsemblFungi" id="EJT70863"/>
    </source>
</evidence>
<dbReference type="EnsemblFungi" id="EJT70863">
    <property type="protein sequence ID" value="EJT70863"/>
    <property type="gene ID" value="GGTG_11886"/>
</dbReference>
<evidence type="ECO:0000256" key="2">
    <source>
        <dbReference type="ARBA" id="ARBA00004240"/>
    </source>
</evidence>
<evidence type="ECO:0000256" key="5">
    <source>
        <dbReference type="ARBA" id="ARBA00022824"/>
    </source>
</evidence>
<accession>J3PEF5</accession>
<gene>
    <name evidence="10" type="primary">20352344</name>
    <name evidence="9" type="ORF">GGTG_11886</name>
</gene>
<sequence>MPLSSITLDLAFSSSQQVTMADDGLGAINVLYEPDHHDFDVVAIHGLNGDYLKSWTHADSTLWLRDMLPGKLAGARVMSFSYDASTSGGVVYAVREIAKQLLSELRDAREDAGSEGTPIVFVCHSLGGIVLKQALALADDGKAYSDVAESTKGIVFFGTPHRGSNVANFMGTVSDIVQAVTARPESKLLHALESNSTDLYKVSTDFRPLASRYAITSFYESNEHPVLRKMVVGKMSAVMGLPNEEDVMMNGDHSTICKFGKWDRRFNSAWRAIKRMEKGVQS</sequence>
<dbReference type="GO" id="GO:0016020">
    <property type="term" value="C:membrane"/>
    <property type="evidence" value="ECO:0007669"/>
    <property type="project" value="UniProtKB-SubCell"/>
</dbReference>
<keyword evidence="5" id="KW-0256">Endoplasmic reticulum</keyword>
<keyword evidence="7" id="KW-0472">Membrane</keyword>
<dbReference type="Gene3D" id="3.40.50.1820">
    <property type="entry name" value="alpha/beta hydrolase"/>
    <property type="match status" value="1"/>
</dbReference>
<dbReference type="PANTHER" id="PTHR48182:SF2">
    <property type="entry name" value="PROTEIN SERAC1"/>
    <property type="match status" value="1"/>
</dbReference>
<evidence type="ECO:0000256" key="7">
    <source>
        <dbReference type="ARBA" id="ARBA00023136"/>
    </source>
</evidence>
<dbReference type="InterPro" id="IPR007751">
    <property type="entry name" value="DUF676_lipase-like"/>
</dbReference>
<dbReference type="HOGENOM" id="CLU_000288_182_1_1"/>
<evidence type="ECO:0000256" key="4">
    <source>
        <dbReference type="ARBA" id="ARBA00007920"/>
    </source>
</evidence>
<keyword evidence="11" id="KW-1185">Reference proteome</keyword>
<feature type="domain" description="DUF676" evidence="8">
    <location>
        <begin position="41"/>
        <end position="166"/>
    </location>
</feature>
<dbReference type="SUPFAM" id="SSF53474">
    <property type="entry name" value="alpha/beta-Hydrolases"/>
    <property type="match status" value="1"/>
</dbReference>
<evidence type="ECO:0000313" key="9">
    <source>
        <dbReference type="EMBL" id="EJT70863.1"/>
    </source>
</evidence>
<dbReference type="GO" id="GO:0005783">
    <property type="term" value="C:endoplasmic reticulum"/>
    <property type="evidence" value="ECO:0007669"/>
    <property type="project" value="UniProtKB-SubCell"/>
</dbReference>
<dbReference type="AlphaFoldDB" id="J3PEF5"/>
<dbReference type="Pfam" id="PF05057">
    <property type="entry name" value="DUF676"/>
    <property type="match status" value="1"/>
</dbReference>
<dbReference type="eggNOG" id="KOG2029">
    <property type="taxonomic scope" value="Eukaryota"/>
</dbReference>